<evidence type="ECO:0000259" key="9">
    <source>
        <dbReference type="Pfam" id="PF17681"/>
    </source>
</evidence>
<sequence length="894" mass="101461">MAFLAQLSALTDELVDAVASIPENQSQKRQACRESTLRSLRYHNFLRTNEFDVQDRLVGLEERFRVTGREALADAFRKRLDIFRPYHDKWTPDLLHFLLELSDKPAQKSKLSDLQPLIKPVEEPPPKLTWQDIAREDGWHKDKALWRTIDYAPSSGDEDDDDAQSEVSAASSSTAPSSPDRYRRTAHDLIVEPVDGELLLKQAEDSQAWRTATRPIDGEGQAKKTPISSLQLLREVLFMLGGQDTTLFDSRCDPVTDYQLVDVSWPTHNALVTSFAECGRKLAPLRSFARRKEHVPLLQVFQDSLQKALRSFDQELATIQARFVSLQQDTVVSLIGILAELGPSLAPLYVLSSIVRRLEEKRNTHAFQYLEFLFDAVGTAQLEGSQQTYKLLGSVFFDCFQVYLEPIRLWMEEGRLLAGDRAFFVSESSTKLPLHQIWKSQYHLLRAPDGTLHAPRFLQPAIHRIFATGKSIVVLKHLKRHESVLSQRNRNEPKMDFATVCPDDLEFAPFSELFSGAFNAWIQSKHHTASATLRGLLFNSYGLSQGLDALEHIYLMSDGSRSDAFASAIFRHLDSFSASWKDRFTLTEIAQEAFAVCVDSFRLSADVDPRGVSHSAVASRGSVRLSLPAIRLNYRLNWPVRIIVPEEAIQGYRTISTFLLQIRRAMYVLKHPFLSFHLRGVTIADDSACYFLLRTKLLWFCSTMMTYLTALVLMPNTARLRQGLRDAADVDDMVTAHSAFISRIIHESCHGPKLQPIRECMLDILDLALKAEDTHQVEMARRAEEEQESSRLSIMSSPYKPINKKGRGPLRRRRKEDEPDDEVDLDLEAVMKNSTTASDKPCVSAMRDLHSDLERNLRFIAGGLRGVARASRDEASGKWDMLAEMLEVGIREER</sequence>
<keyword evidence="3 5" id="KW-0493">Microtubule</keyword>
<evidence type="ECO:0000259" key="8">
    <source>
        <dbReference type="Pfam" id="PF14609"/>
    </source>
</evidence>
<evidence type="ECO:0000259" key="7">
    <source>
        <dbReference type="Pfam" id="PF04130"/>
    </source>
</evidence>
<dbReference type="GO" id="GO:0000930">
    <property type="term" value="C:gamma-tubulin complex"/>
    <property type="evidence" value="ECO:0007669"/>
    <property type="project" value="TreeGrafter"/>
</dbReference>
<dbReference type="Proteomes" id="UP001286456">
    <property type="component" value="Unassembled WGS sequence"/>
</dbReference>
<dbReference type="InterPro" id="IPR007259">
    <property type="entry name" value="GCP"/>
</dbReference>
<dbReference type="PANTHER" id="PTHR19302:SF33">
    <property type="entry name" value="GAMMA-TUBULIN COMPLEX COMPONENT 5"/>
    <property type="match status" value="1"/>
</dbReference>
<keyword evidence="11" id="KW-1185">Reference proteome</keyword>
<dbReference type="GO" id="GO:0043015">
    <property type="term" value="F:gamma-tubulin binding"/>
    <property type="evidence" value="ECO:0007669"/>
    <property type="project" value="InterPro"/>
</dbReference>
<dbReference type="GO" id="GO:0005874">
    <property type="term" value="C:microtubule"/>
    <property type="evidence" value="ECO:0007669"/>
    <property type="project" value="UniProtKB-KW"/>
</dbReference>
<dbReference type="InterPro" id="IPR040457">
    <property type="entry name" value="GCP_C"/>
</dbReference>
<name>A0AAE0IMB9_9PEZI</name>
<dbReference type="Gene3D" id="1.20.120.1900">
    <property type="entry name" value="Gamma-tubulin complex, C-terminal domain"/>
    <property type="match status" value="1"/>
</dbReference>
<comment type="similarity">
    <text evidence="1 5">Belongs to the TUBGCP family.</text>
</comment>
<dbReference type="InterPro" id="IPR042241">
    <property type="entry name" value="GCP_C_sf"/>
</dbReference>
<evidence type="ECO:0000256" key="1">
    <source>
        <dbReference type="ARBA" id="ARBA00010337"/>
    </source>
</evidence>
<dbReference type="GO" id="GO:0051225">
    <property type="term" value="P:spindle assembly"/>
    <property type="evidence" value="ECO:0007669"/>
    <property type="project" value="TreeGrafter"/>
</dbReference>
<feature type="domain" description="Gamma tubulin complex component C-terminal" evidence="7">
    <location>
        <begin position="544"/>
        <end position="867"/>
    </location>
</feature>
<organism evidence="10 11">
    <name type="scientific">Cercophora scortea</name>
    <dbReference type="NCBI Taxonomy" id="314031"/>
    <lineage>
        <taxon>Eukaryota</taxon>
        <taxon>Fungi</taxon>
        <taxon>Dikarya</taxon>
        <taxon>Ascomycota</taxon>
        <taxon>Pezizomycotina</taxon>
        <taxon>Sordariomycetes</taxon>
        <taxon>Sordariomycetidae</taxon>
        <taxon>Sordariales</taxon>
        <taxon>Lasiosphaeriaceae</taxon>
        <taxon>Cercophora</taxon>
    </lineage>
</organism>
<evidence type="ECO:0000256" key="4">
    <source>
        <dbReference type="ARBA" id="ARBA00023212"/>
    </source>
</evidence>
<accession>A0AAE0IMB9</accession>
<evidence type="ECO:0000256" key="2">
    <source>
        <dbReference type="ARBA" id="ARBA00022490"/>
    </source>
</evidence>
<proteinExistence type="inferred from homology"/>
<dbReference type="GO" id="GO:0031122">
    <property type="term" value="P:cytoplasmic microtubule organization"/>
    <property type="evidence" value="ECO:0007669"/>
    <property type="project" value="TreeGrafter"/>
</dbReference>
<keyword evidence="2 5" id="KW-0963">Cytoplasm</keyword>
<dbReference type="Pfam" id="PF14609">
    <property type="entry name" value="GCP5-Mod21_N"/>
    <property type="match status" value="1"/>
</dbReference>
<comment type="subcellular location">
    <subcellularLocation>
        <location evidence="5">Cytoplasm</location>
        <location evidence="5">Cytoskeleton</location>
        <location evidence="5">Microtubule organizing center</location>
    </subcellularLocation>
</comment>
<evidence type="ECO:0000313" key="11">
    <source>
        <dbReference type="Proteomes" id="UP001286456"/>
    </source>
</evidence>
<dbReference type="Pfam" id="PF04130">
    <property type="entry name" value="GCP_C_terminal"/>
    <property type="match status" value="1"/>
</dbReference>
<evidence type="ECO:0000313" key="10">
    <source>
        <dbReference type="EMBL" id="KAK3327644.1"/>
    </source>
</evidence>
<dbReference type="GO" id="GO:0051321">
    <property type="term" value="P:meiotic cell cycle"/>
    <property type="evidence" value="ECO:0007669"/>
    <property type="project" value="TreeGrafter"/>
</dbReference>
<dbReference type="GO" id="GO:0000278">
    <property type="term" value="P:mitotic cell cycle"/>
    <property type="evidence" value="ECO:0007669"/>
    <property type="project" value="TreeGrafter"/>
</dbReference>
<evidence type="ECO:0000256" key="6">
    <source>
        <dbReference type="SAM" id="MobiDB-lite"/>
    </source>
</evidence>
<reference evidence="10" key="2">
    <citation type="submission" date="2023-06" db="EMBL/GenBank/DDBJ databases">
        <authorList>
            <consortium name="Lawrence Berkeley National Laboratory"/>
            <person name="Haridas S."/>
            <person name="Hensen N."/>
            <person name="Bonometti L."/>
            <person name="Westerberg I."/>
            <person name="Brannstrom I.O."/>
            <person name="Guillou S."/>
            <person name="Cros-Aarteil S."/>
            <person name="Calhoun S."/>
            <person name="Kuo A."/>
            <person name="Mondo S."/>
            <person name="Pangilinan J."/>
            <person name="Riley R."/>
            <person name="Labutti K."/>
            <person name="Andreopoulos B."/>
            <person name="Lipzen A."/>
            <person name="Chen C."/>
            <person name="Yanf M."/>
            <person name="Daum C."/>
            <person name="Ng V."/>
            <person name="Clum A."/>
            <person name="Steindorff A."/>
            <person name="Ohm R."/>
            <person name="Martin F."/>
            <person name="Silar P."/>
            <person name="Natvig D."/>
            <person name="Lalanne C."/>
            <person name="Gautier V."/>
            <person name="Ament-Velasquez S.L."/>
            <person name="Kruys A."/>
            <person name="Hutchinson M.I."/>
            <person name="Powell A.J."/>
            <person name="Barry K."/>
            <person name="Miller A.N."/>
            <person name="Grigoriev I.V."/>
            <person name="Debuchy R."/>
            <person name="Gladieux P."/>
            <person name="Thoren M.H."/>
            <person name="Johannesson H."/>
        </authorList>
    </citation>
    <scope>NUCLEOTIDE SEQUENCE</scope>
    <source>
        <strain evidence="10">SMH4131-1</strain>
    </source>
</reference>
<evidence type="ECO:0000256" key="5">
    <source>
        <dbReference type="RuleBase" id="RU363050"/>
    </source>
</evidence>
<feature type="region of interest" description="Disordered" evidence="6">
    <location>
        <begin position="151"/>
        <end position="183"/>
    </location>
</feature>
<dbReference type="GO" id="GO:0000922">
    <property type="term" value="C:spindle pole"/>
    <property type="evidence" value="ECO:0007669"/>
    <property type="project" value="InterPro"/>
</dbReference>
<gene>
    <name evidence="10" type="ORF">B0T19DRAFT_370927</name>
</gene>
<dbReference type="AlphaFoldDB" id="A0AAE0IMB9"/>
<dbReference type="InterPro" id="IPR032797">
    <property type="entry name" value="Mod21_N"/>
</dbReference>
<dbReference type="GO" id="GO:0007020">
    <property type="term" value="P:microtubule nucleation"/>
    <property type="evidence" value="ECO:0007669"/>
    <property type="project" value="InterPro"/>
</dbReference>
<dbReference type="CDD" id="cd22572">
    <property type="entry name" value="GCP5_NTD"/>
    <property type="match status" value="1"/>
</dbReference>
<dbReference type="GO" id="GO:0005816">
    <property type="term" value="C:spindle pole body"/>
    <property type="evidence" value="ECO:0007669"/>
    <property type="project" value="UniProtKB-ARBA"/>
</dbReference>
<dbReference type="InterPro" id="IPR059169">
    <property type="entry name" value="GCP5_N_ext"/>
</dbReference>
<feature type="compositionally biased region" description="Basic residues" evidence="6">
    <location>
        <begin position="802"/>
        <end position="814"/>
    </location>
</feature>
<dbReference type="InterPro" id="IPR041470">
    <property type="entry name" value="GCP_N"/>
</dbReference>
<comment type="caution">
    <text evidence="10">The sequence shown here is derived from an EMBL/GenBank/DDBJ whole genome shotgun (WGS) entry which is preliminary data.</text>
</comment>
<evidence type="ECO:0000256" key="3">
    <source>
        <dbReference type="ARBA" id="ARBA00022701"/>
    </source>
</evidence>
<reference evidence="10" key="1">
    <citation type="journal article" date="2023" name="Mol. Phylogenet. Evol.">
        <title>Genome-scale phylogeny and comparative genomics of the fungal order Sordariales.</title>
        <authorList>
            <person name="Hensen N."/>
            <person name="Bonometti L."/>
            <person name="Westerberg I."/>
            <person name="Brannstrom I.O."/>
            <person name="Guillou S."/>
            <person name="Cros-Aarteil S."/>
            <person name="Calhoun S."/>
            <person name="Haridas S."/>
            <person name="Kuo A."/>
            <person name="Mondo S."/>
            <person name="Pangilinan J."/>
            <person name="Riley R."/>
            <person name="LaButti K."/>
            <person name="Andreopoulos B."/>
            <person name="Lipzen A."/>
            <person name="Chen C."/>
            <person name="Yan M."/>
            <person name="Daum C."/>
            <person name="Ng V."/>
            <person name="Clum A."/>
            <person name="Steindorff A."/>
            <person name="Ohm R.A."/>
            <person name="Martin F."/>
            <person name="Silar P."/>
            <person name="Natvig D.O."/>
            <person name="Lalanne C."/>
            <person name="Gautier V."/>
            <person name="Ament-Velasquez S.L."/>
            <person name="Kruys A."/>
            <person name="Hutchinson M.I."/>
            <person name="Powell A.J."/>
            <person name="Barry K."/>
            <person name="Miller A.N."/>
            <person name="Grigoriev I.V."/>
            <person name="Debuchy R."/>
            <person name="Gladieux P."/>
            <person name="Hiltunen Thoren M."/>
            <person name="Johannesson H."/>
        </authorList>
    </citation>
    <scope>NUCLEOTIDE SEQUENCE</scope>
    <source>
        <strain evidence="10">SMH4131-1</strain>
    </source>
</reference>
<dbReference type="PANTHER" id="PTHR19302">
    <property type="entry name" value="GAMMA TUBULIN COMPLEX PROTEIN"/>
    <property type="match status" value="1"/>
</dbReference>
<feature type="compositionally biased region" description="Low complexity" evidence="6">
    <location>
        <begin position="165"/>
        <end position="179"/>
    </location>
</feature>
<feature type="domain" description="Gamma tubulin complex component protein N-terminal" evidence="9">
    <location>
        <begin position="233"/>
        <end position="539"/>
    </location>
</feature>
<dbReference type="EMBL" id="JAUEPO010000003">
    <property type="protein sequence ID" value="KAK3327644.1"/>
    <property type="molecule type" value="Genomic_DNA"/>
</dbReference>
<keyword evidence="4 5" id="KW-0206">Cytoskeleton</keyword>
<protein>
    <recommendedName>
        <fullName evidence="5">Spindle pole body component</fullName>
    </recommendedName>
</protein>
<dbReference type="GO" id="GO:0051011">
    <property type="term" value="F:microtubule minus-end binding"/>
    <property type="evidence" value="ECO:0007669"/>
    <property type="project" value="TreeGrafter"/>
</dbReference>
<feature type="region of interest" description="Disordered" evidence="6">
    <location>
        <begin position="778"/>
        <end position="823"/>
    </location>
</feature>
<feature type="domain" description="Gamma-Tubulin ring complex non-core subunit mod21 N-terminal" evidence="8">
    <location>
        <begin position="66"/>
        <end position="154"/>
    </location>
</feature>
<dbReference type="Pfam" id="PF17681">
    <property type="entry name" value="GCP_N_terminal"/>
    <property type="match status" value="1"/>
</dbReference>